<gene>
    <name evidence="2" type="ORF">ACIGG6_02285</name>
</gene>
<evidence type="ECO:0000313" key="2">
    <source>
        <dbReference type="EMBL" id="MFI8748822.1"/>
    </source>
</evidence>
<organism evidence="2 3">
    <name type="scientific">Vreelandella lionensis</name>
    <dbReference type="NCBI Taxonomy" id="1144478"/>
    <lineage>
        <taxon>Bacteria</taxon>
        <taxon>Pseudomonadati</taxon>
        <taxon>Pseudomonadota</taxon>
        <taxon>Gammaproteobacteria</taxon>
        <taxon>Oceanospirillales</taxon>
        <taxon>Halomonadaceae</taxon>
        <taxon>Vreelandella</taxon>
    </lineage>
</organism>
<keyword evidence="3" id="KW-1185">Reference proteome</keyword>
<feature type="region of interest" description="Disordered" evidence="1">
    <location>
        <begin position="61"/>
        <end position="81"/>
    </location>
</feature>
<dbReference type="RefSeq" id="WP_399841812.1">
    <property type="nucleotide sequence ID" value="NZ_JBITWC010000003.1"/>
</dbReference>
<dbReference type="EMBL" id="JBITWC010000003">
    <property type="protein sequence ID" value="MFI8748822.1"/>
    <property type="molecule type" value="Genomic_DNA"/>
</dbReference>
<accession>A0ABW8BRG2</accession>
<evidence type="ECO:0000313" key="3">
    <source>
        <dbReference type="Proteomes" id="UP001614338"/>
    </source>
</evidence>
<reference evidence="2 3" key="1">
    <citation type="submission" date="2024-10" db="EMBL/GenBank/DDBJ databases">
        <title>The Natural Products Discovery Center: Release of the First 8490 Sequenced Strains for Exploring Actinobacteria Biosynthetic Diversity.</title>
        <authorList>
            <person name="Kalkreuter E."/>
            <person name="Kautsar S.A."/>
            <person name="Yang D."/>
            <person name="Bader C.D."/>
            <person name="Teijaro C.N."/>
            <person name="Fluegel L."/>
            <person name="Davis C.M."/>
            <person name="Simpson J.R."/>
            <person name="Lauterbach L."/>
            <person name="Steele A.D."/>
            <person name="Gui C."/>
            <person name="Meng S."/>
            <person name="Li G."/>
            <person name="Viehrig K."/>
            <person name="Ye F."/>
            <person name="Su P."/>
            <person name="Kiefer A.F."/>
            <person name="Nichols A."/>
            <person name="Cepeda A.J."/>
            <person name="Yan W."/>
            <person name="Fan B."/>
            <person name="Jiang Y."/>
            <person name="Adhikari A."/>
            <person name="Zheng C.-J."/>
            <person name="Schuster L."/>
            <person name="Cowan T.M."/>
            <person name="Smanski M.J."/>
            <person name="Chevrette M.G."/>
            <person name="De Carvalho L.P.S."/>
            <person name="Shen B."/>
        </authorList>
    </citation>
    <scope>NUCLEOTIDE SEQUENCE [LARGE SCALE GENOMIC DNA]</scope>
    <source>
        <strain evidence="2 3">NPDC077409</strain>
    </source>
</reference>
<comment type="caution">
    <text evidence="2">The sequence shown here is derived from an EMBL/GenBank/DDBJ whole genome shotgun (WGS) entry which is preliminary data.</text>
</comment>
<sequence>MTLTSTPTTFHIHIPVRVLLSYGDKRLGDIVTHPEGVDGARKELRQMLEKGKQVLVCDSSCDNRNPDGSCAGHSSAKTKAA</sequence>
<proteinExistence type="predicted"/>
<evidence type="ECO:0000256" key="1">
    <source>
        <dbReference type="SAM" id="MobiDB-lite"/>
    </source>
</evidence>
<dbReference type="Proteomes" id="UP001614338">
    <property type="component" value="Unassembled WGS sequence"/>
</dbReference>
<name>A0ABW8BRG2_9GAMM</name>
<protein>
    <submittedName>
        <fullName evidence="2">Uncharacterized protein</fullName>
    </submittedName>
</protein>